<accession>Q05FT4</accession>
<feature type="transmembrane region" description="Helical" evidence="1">
    <location>
        <begin position="99"/>
        <end position="119"/>
    </location>
</feature>
<evidence type="ECO:0000313" key="2">
    <source>
        <dbReference type="EMBL" id="BAF35087.1"/>
    </source>
</evidence>
<sequence>MNIQNLIKFKKEFGQNYVLFQKKKKIDFCSGFNFFNCLTNDLDYLKSCFCKNKIYIFNNKNFYKNFLIFFFPINYIVNINLPFNIINFFIKKQFKIKNFYFKLIIYFFFITKFKITGIVNKIKFFKINIFYPFTKVKIVNILYKKNVYLKFIYKKIKLNNFKFIKSVKMQFFIFKIINSFNKNVFCNKI</sequence>
<dbReference type="Proteomes" id="UP000000777">
    <property type="component" value="Chromosome"/>
</dbReference>
<evidence type="ECO:0000313" key="3">
    <source>
        <dbReference type="Proteomes" id="UP000000777"/>
    </source>
</evidence>
<proteinExistence type="predicted"/>
<gene>
    <name evidence="2" type="ordered locus">CRP_056</name>
</gene>
<dbReference type="RefSeq" id="WP_011672279.1">
    <property type="nucleotide sequence ID" value="NC_008512.1"/>
</dbReference>
<protein>
    <submittedName>
        <fullName evidence="2">Uncharacterized protein</fullName>
    </submittedName>
</protein>
<dbReference type="STRING" id="387662.CRP_056"/>
<dbReference type="KEGG" id="crp:CRP_056"/>
<dbReference type="OrthoDB" id="6184334at2"/>
<dbReference type="HOGENOM" id="CLU_1493563_0_0_6"/>
<keyword evidence="1" id="KW-0812">Transmembrane</keyword>
<evidence type="ECO:0000256" key="1">
    <source>
        <dbReference type="SAM" id="Phobius"/>
    </source>
</evidence>
<organism evidence="2 3">
    <name type="scientific">Carsonella ruddii (strain PV)</name>
    <dbReference type="NCBI Taxonomy" id="387662"/>
    <lineage>
        <taxon>Bacteria</taxon>
        <taxon>Pseudomonadati</taxon>
        <taxon>Pseudomonadota</taxon>
        <taxon>Gammaproteobacteria</taxon>
        <taxon>Oceanospirillales</taxon>
        <taxon>Halomonadaceae</taxon>
        <taxon>Zymobacter group</taxon>
        <taxon>Candidatus Carsonella</taxon>
    </lineage>
</organism>
<keyword evidence="1" id="KW-1133">Transmembrane helix</keyword>
<dbReference type="EMBL" id="AP009180">
    <property type="protein sequence ID" value="BAF35087.1"/>
    <property type="molecule type" value="Genomic_DNA"/>
</dbReference>
<name>Q05FT4_CARRP</name>
<keyword evidence="1" id="KW-0472">Membrane</keyword>
<dbReference type="AlphaFoldDB" id="Q05FT4"/>
<feature type="transmembrane region" description="Helical" evidence="1">
    <location>
        <begin position="66"/>
        <end position="90"/>
    </location>
</feature>
<reference evidence="2 3" key="1">
    <citation type="journal article" date="2006" name="Science">
        <title>The 160-kilobase genome of the bacterial endosymbiont Carsonella.</title>
        <authorList>
            <person name="Nakabachi A."/>
            <person name="Yamashita A."/>
            <person name="Toh H."/>
            <person name="Ishikawa H."/>
            <person name="Dunbar H."/>
            <person name="Moran N."/>
            <person name="Hattori M."/>
        </authorList>
    </citation>
    <scope>NUCLEOTIDE SEQUENCE [LARGE SCALE GENOMIC DNA]</scope>
    <source>
        <strain evidence="2 3">PV</strain>
    </source>
</reference>